<dbReference type="Pfam" id="PF02082">
    <property type="entry name" value="Rrf2"/>
    <property type="match status" value="1"/>
</dbReference>
<protein>
    <recommendedName>
        <fullName evidence="3">HTH-type transcriptional regulator NsrR</fullName>
    </recommendedName>
</protein>
<proteinExistence type="predicted"/>
<dbReference type="NCBIfam" id="TIGR00738">
    <property type="entry name" value="rrf2_super"/>
    <property type="match status" value="1"/>
</dbReference>
<dbReference type="Proteomes" id="UP000262939">
    <property type="component" value="Unassembled WGS sequence"/>
</dbReference>
<dbReference type="PANTHER" id="PTHR33221:SF4">
    <property type="entry name" value="HTH-TYPE TRANSCRIPTIONAL REPRESSOR NSRR"/>
    <property type="match status" value="1"/>
</dbReference>
<dbReference type="OrthoDB" id="9795923at2"/>
<evidence type="ECO:0000313" key="5">
    <source>
        <dbReference type="Proteomes" id="UP000262939"/>
    </source>
</evidence>
<dbReference type="InterPro" id="IPR036390">
    <property type="entry name" value="WH_DNA-bd_sf"/>
</dbReference>
<gene>
    <name evidence="4" type="ORF">D0466_06205</name>
</gene>
<comment type="caution">
    <text evidence="4">The sequence shown here is derived from an EMBL/GenBank/DDBJ whole genome shotgun (WGS) entry which is preliminary data.</text>
</comment>
<dbReference type="SUPFAM" id="SSF46785">
    <property type="entry name" value="Winged helix' DNA-binding domain"/>
    <property type="match status" value="1"/>
</dbReference>
<evidence type="ECO:0000256" key="1">
    <source>
        <dbReference type="ARBA" id="ARBA00023125"/>
    </source>
</evidence>
<dbReference type="AlphaFoldDB" id="A0A372LID1"/>
<reference evidence="4 5" key="1">
    <citation type="submission" date="2018-08" db="EMBL/GenBank/DDBJ databases">
        <title>Bacillus chawlae sp. nov., Bacillus glennii sp. nov., and Bacillus saganii sp. nov. Isolated from the Vehicle Assembly Building at Kennedy Space Center where the Viking Spacecraft were Assembled.</title>
        <authorList>
            <person name="Seuylemezian A."/>
            <person name="Vaishampayan P."/>
        </authorList>
    </citation>
    <scope>NUCLEOTIDE SEQUENCE [LARGE SCALE GENOMIC DNA]</scope>
    <source>
        <strain evidence="4 5">V44-8</strain>
    </source>
</reference>
<dbReference type="PANTHER" id="PTHR33221">
    <property type="entry name" value="WINGED HELIX-TURN-HELIX TRANSCRIPTIONAL REGULATOR, RRF2 FAMILY"/>
    <property type="match status" value="1"/>
</dbReference>
<accession>A0A372LID1</accession>
<sequence length="152" mass="17349">MYWPGSNKGTGVSFVVFSIPKERTVVPIKEIAEAYDISKNHLMKIIYNQGKMGYIETVRGRNGGIRLAKSPSESNIGEIVRKTEEDFYLVECFEHGHNNCVIAPVCSLKHVFNKALDAFLQVLDQYTLEDILENKVMLLMDFFNFKKSQAHD</sequence>
<keyword evidence="1" id="KW-0238">DNA-binding</keyword>
<evidence type="ECO:0000313" key="4">
    <source>
        <dbReference type="EMBL" id="RFU66065.1"/>
    </source>
</evidence>
<dbReference type="GO" id="GO:0005829">
    <property type="term" value="C:cytosol"/>
    <property type="evidence" value="ECO:0007669"/>
    <property type="project" value="TreeGrafter"/>
</dbReference>
<evidence type="ECO:0000256" key="2">
    <source>
        <dbReference type="ARBA" id="ARBA00034078"/>
    </source>
</evidence>
<dbReference type="EMBL" id="QVTD01000003">
    <property type="protein sequence ID" value="RFU66065.1"/>
    <property type="molecule type" value="Genomic_DNA"/>
</dbReference>
<name>A0A372LID1_9BACI</name>
<dbReference type="InterPro" id="IPR036388">
    <property type="entry name" value="WH-like_DNA-bd_sf"/>
</dbReference>
<dbReference type="PROSITE" id="PS51197">
    <property type="entry name" value="HTH_RRF2_2"/>
    <property type="match status" value="1"/>
</dbReference>
<comment type="cofactor">
    <cofactor evidence="2">
        <name>[2Fe-2S] cluster</name>
        <dbReference type="ChEBI" id="CHEBI:190135"/>
    </cofactor>
</comment>
<organism evidence="4 5">
    <name type="scientific">Peribacillus glennii</name>
    <dbReference type="NCBI Taxonomy" id="2303991"/>
    <lineage>
        <taxon>Bacteria</taxon>
        <taxon>Bacillati</taxon>
        <taxon>Bacillota</taxon>
        <taxon>Bacilli</taxon>
        <taxon>Bacillales</taxon>
        <taxon>Bacillaceae</taxon>
        <taxon>Peribacillus</taxon>
    </lineage>
</organism>
<keyword evidence="5" id="KW-1185">Reference proteome</keyword>
<evidence type="ECO:0000256" key="3">
    <source>
        <dbReference type="ARBA" id="ARBA00040173"/>
    </source>
</evidence>
<dbReference type="GO" id="GO:0003700">
    <property type="term" value="F:DNA-binding transcription factor activity"/>
    <property type="evidence" value="ECO:0007669"/>
    <property type="project" value="TreeGrafter"/>
</dbReference>
<dbReference type="GO" id="GO:0003677">
    <property type="term" value="F:DNA binding"/>
    <property type="evidence" value="ECO:0007669"/>
    <property type="project" value="UniProtKB-KW"/>
</dbReference>
<dbReference type="Gene3D" id="1.10.10.10">
    <property type="entry name" value="Winged helix-like DNA-binding domain superfamily/Winged helix DNA-binding domain"/>
    <property type="match status" value="1"/>
</dbReference>
<dbReference type="InterPro" id="IPR000944">
    <property type="entry name" value="Tscrpt_reg_Rrf2"/>
</dbReference>